<feature type="transmembrane region" description="Helical" evidence="7">
    <location>
        <begin position="101"/>
        <end position="122"/>
    </location>
</feature>
<dbReference type="PANTHER" id="PTHR30477">
    <property type="entry name" value="ABC-TRANSPORTER METAL-BINDING PROTEIN"/>
    <property type="match status" value="1"/>
</dbReference>
<dbReference type="PANTHER" id="PTHR30477:SF13">
    <property type="entry name" value="IRON TRANSPORT SYSTEM MEMBRANE PROTEIN HI_0360-RELATED"/>
    <property type="match status" value="1"/>
</dbReference>
<reference evidence="9" key="1">
    <citation type="journal article" date="2019" name="Int. J. Syst. Evol. Microbiol.">
        <title>The Global Catalogue of Microorganisms (GCM) 10K type strain sequencing project: providing services to taxonomists for standard genome sequencing and annotation.</title>
        <authorList>
            <consortium name="The Broad Institute Genomics Platform"/>
            <consortium name="The Broad Institute Genome Sequencing Center for Infectious Disease"/>
            <person name="Wu L."/>
            <person name="Ma J."/>
        </authorList>
    </citation>
    <scope>NUCLEOTIDE SEQUENCE [LARGE SCALE GENOMIC DNA]</scope>
    <source>
        <strain evidence="9">KCTC 19466</strain>
    </source>
</reference>
<keyword evidence="6" id="KW-0813">Transport</keyword>
<dbReference type="Proteomes" id="UP000642819">
    <property type="component" value="Unassembled WGS sequence"/>
</dbReference>
<keyword evidence="4 7" id="KW-1133">Transmembrane helix</keyword>
<protein>
    <recommendedName>
        <fullName evidence="10">ABC-type Mn2+/Zn2+ transport system, permease component</fullName>
    </recommendedName>
</protein>
<dbReference type="SUPFAM" id="SSF81345">
    <property type="entry name" value="ABC transporter involved in vitamin B12 uptake, BtuC"/>
    <property type="match status" value="1"/>
</dbReference>
<organism evidence="8 9">
    <name type="scientific">Zhihengliuella salsuginis</name>
    <dbReference type="NCBI Taxonomy" id="578222"/>
    <lineage>
        <taxon>Bacteria</taxon>
        <taxon>Bacillati</taxon>
        <taxon>Actinomycetota</taxon>
        <taxon>Actinomycetes</taxon>
        <taxon>Micrococcales</taxon>
        <taxon>Micrococcaceae</taxon>
        <taxon>Zhihengliuella</taxon>
    </lineage>
</organism>
<feature type="transmembrane region" description="Helical" evidence="7">
    <location>
        <begin position="205"/>
        <end position="222"/>
    </location>
</feature>
<evidence type="ECO:0000313" key="9">
    <source>
        <dbReference type="Proteomes" id="UP000642819"/>
    </source>
</evidence>
<dbReference type="InterPro" id="IPR037294">
    <property type="entry name" value="ABC_BtuC-like"/>
</dbReference>
<feature type="transmembrane region" description="Helical" evidence="7">
    <location>
        <begin position="21"/>
        <end position="43"/>
    </location>
</feature>
<sequence length="716" mass="73019">MLAWRLVFTWLSDPFSSSFMANALLGGSLVATICGIVGTWVVVRGMAFLGEAIGHGMLPGVALATVLGLPAMLGGALSAAAMSATIGLLQRRGRLSYDTSIGLLFVGMLSLGIIIVSHSRSFATDATVMLFGDILAIRGPDIAVLAAALAVTAAIAFLFHRSFVAAAFDVRVAATLGLRPRLAQVMLVALVTLAVVASYQAVGSLLVVGLLLAPAVAAGRWTRRIGTTMAAAAAFGVASVAGGLLVSWYFATAAGSSIACTAILLAALSAAARSVFDRWTDRWATHGGQPEAATGRTTGRAKARAGALVASAAAVVVVATGCAPGAADGGDATADAPSAEADHGKIEGAEELSEPPLHLVSIDDAGRVGLLDLLTEETADLGAVGAPRATHSDGRYVFATTDDGVEIIDSGAWTWDHADHFHYYRQPARVVGLVEGGGEAAVSTPMLPTAGSTGVYFPGSAEAVLLDNHALAQGRVEEKFRIETTAHRGLVAPVGDGAVLVPADGSGTAAGLQYYDGDGAPVDGATAECRAARGTITTRVGVAIGCDDGAVVVTAGEGAVPEFAFVPYPDGTDVPPATNFEARKGRPSVAALAGDPGDARDIWVLDTREKSWNLVPAGRELVAVAAVDDADGHLVALDTEGRVRVYLAETGEEIGATEPLVGDPGAGTGLVVDAQRAYVNDPATGTVHEVAYAGEVRLARSLETPTRPDYFAETGR</sequence>
<evidence type="ECO:0000256" key="6">
    <source>
        <dbReference type="RuleBase" id="RU003943"/>
    </source>
</evidence>
<evidence type="ECO:0000256" key="5">
    <source>
        <dbReference type="ARBA" id="ARBA00023136"/>
    </source>
</evidence>
<evidence type="ECO:0008006" key="10">
    <source>
        <dbReference type="Google" id="ProtNLM"/>
    </source>
</evidence>
<keyword evidence="5 7" id="KW-0472">Membrane</keyword>
<proteinExistence type="inferred from homology"/>
<feature type="transmembrane region" description="Helical" evidence="7">
    <location>
        <begin position="181"/>
        <end position="199"/>
    </location>
</feature>
<feature type="transmembrane region" description="Helical" evidence="7">
    <location>
        <begin position="63"/>
        <end position="89"/>
    </location>
</feature>
<dbReference type="EMBL" id="BMXK01000005">
    <property type="protein sequence ID" value="GHD05590.1"/>
    <property type="molecule type" value="Genomic_DNA"/>
</dbReference>
<comment type="subcellular location">
    <subcellularLocation>
        <location evidence="6">Cell membrane</location>
        <topology evidence="6">Multi-pass membrane protein</topology>
    </subcellularLocation>
    <subcellularLocation>
        <location evidence="1">Membrane</location>
        <topology evidence="1">Multi-pass membrane protein</topology>
    </subcellularLocation>
</comment>
<feature type="transmembrane region" description="Helical" evidence="7">
    <location>
        <begin position="256"/>
        <end position="276"/>
    </location>
</feature>
<evidence type="ECO:0000256" key="2">
    <source>
        <dbReference type="ARBA" id="ARBA00008034"/>
    </source>
</evidence>
<evidence type="ECO:0000256" key="1">
    <source>
        <dbReference type="ARBA" id="ARBA00004141"/>
    </source>
</evidence>
<comment type="caution">
    <text evidence="8">The sequence shown here is derived from an EMBL/GenBank/DDBJ whole genome shotgun (WGS) entry which is preliminary data.</text>
</comment>
<accession>A0ABQ3GJN2</accession>
<dbReference type="Gene3D" id="1.10.3470.10">
    <property type="entry name" value="ABC transporter involved in vitamin B12 uptake, BtuC"/>
    <property type="match status" value="1"/>
</dbReference>
<dbReference type="InterPro" id="IPR001626">
    <property type="entry name" value="ABC_TroCD"/>
</dbReference>
<evidence type="ECO:0000256" key="7">
    <source>
        <dbReference type="SAM" id="Phobius"/>
    </source>
</evidence>
<dbReference type="NCBIfam" id="NF040871">
    <property type="entry name" value="AztB"/>
    <property type="match status" value="1"/>
</dbReference>
<feature type="transmembrane region" description="Helical" evidence="7">
    <location>
        <begin position="142"/>
        <end position="160"/>
    </location>
</feature>
<evidence type="ECO:0000256" key="3">
    <source>
        <dbReference type="ARBA" id="ARBA00022692"/>
    </source>
</evidence>
<name>A0ABQ3GJN2_9MICC</name>
<dbReference type="RefSeq" id="WP_229791008.1">
    <property type="nucleotide sequence ID" value="NZ_BMXK01000005.1"/>
</dbReference>
<evidence type="ECO:0000313" key="8">
    <source>
        <dbReference type="EMBL" id="GHD05590.1"/>
    </source>
</evidence>
<dbReference type="Pfam" id="PF00950">
    <property type="entry name" value="ABC-3"/>
    <property type="match status" value="1"/>
</dbReference>
<gene>
    <name evidence="8" type="ORF">GCM10008096_14710</name>
</gene>
<keyword evidence="3 6" id="KW-0812">Transmembrane</keyword>
<keyword evidence="9" id="KW-1185">Reference proteome</keyword>
<evidence type="ECO:0000256" key="4">
    <source>
        <dbReference type="ARBA" id="ARBA00022989"/>
    </source>
</evidence>
<feature type="transmembrane region" description="Helical" evidence="7">
    <location>
        <begin position="229"/>
        <end position="250"/>
    </location>
</feature>
<comment type="similarity">
    <text evidence="2 6">Belongs to the ABC-3 integral membrane protein family.</text>
</comment>